<evidence type="ECO:0000256" key="3">
    <source>
        <dbReference type="ARBA" id="ARBA00023295"/>
    </source>
</evidence>
<name>A0A8H6U0B1_9AGAR</name>
<evidence type="ECO:0000256" key="4">
    <source>
        <dbReference type="RuleBase" id="RU361187"/>
    </source>
</evidence>
<feature type="domain" description="Beta-xylosidase C-terminal Concanavalin A-like" evidence="5">
    <location>
        <begin position="347"/>
        <end position="517"/>
    </location>
</feature>
<keyword evidence="3 4" id="KW-0326">Glycosidase</keyword>
<evidence type="ECO:0000256" key="1">
    <source>
        <dbReference type="ARBA" id="ARBA00009865"/>
    </source>
</evidence>
<dbReference type="Gene3D" id="2.60.120.200">
    <property type="match status" value="1"/>
</dbReference>
<dbReference type="SUPFAM" id="SSF75005">
    <property type="entry name" value="Arabinanase/levansucrase/invertase"/>
    <property type="match status" value="1"/>
</dbReference>
<accession>A0A8H6U0B1</accession>
<dbReference type="GO" id="GO:0005975">
    <property type="term" value="P:carbohydrate metabolic process"/>
    <property type="evidence" value="ECO:0007669"/>
    <property type="project" value="InterPro"/>
</dbReference>
<evidence type="ECO:0000259" key="5">
    <source>
        <dbReference type="Pfam" id="PF17851"/>
    </source>
</evidence>
<dbReference type="GO" id="GO:0004553">
    <property type="term" value="F:hydrolase activity, hydrolyzing O-glycosyl compounds"/>
    <property type="evidence" value="ECO:0007669"/>
    <property type="project" value="InterPro"/>
</dbReference>
<gene>
    <name evidence="6" type="ORF">MVEN_02508700</name>
</gene>
<comment type="similarity">
    <text evidence="1 4">Belongs to the glycosyl hydrolase 43 family.</text>
</comment>
<organism evidence="6 7">
    <name type="scientific">Mycena venus</name>
    <dbReference type="NCBI Taxonomy" id="2733690"/>
    <lineage>
        <taxon>Eukaryota</taxon>
        <taxon>Fungi</taxon>
        <taxon>Dikarya</taxon>
        <taxon>Basidiomycota</taxon>
        <taxon>Agaricomycotina</taxon>
        <taxon>Agaricomycetes</taxon>
        <taxon>Agaricomycetidae</taxon>
        <taxon>Agaricales</taxon>
        <taxon>Marasmiineae</taxon>
        <taxon>Mycenaceae</taxon>
        <taxon>Mycena</taxon>
    </lineage>
</organism>
<evidence type="ECO:0000313" key="7">
    <source>
        <dbReference type="Proteomes" id="UP000620124"/>
    </source>
</evidence>
<sequence>MNLNRLIAICGYVAFCLPFHVLGLINPILPGWNPDPSILRVGSDYFIATSTFEYFPGHPIYHSTDLVSWKLIGHGLNRPSQLSLFGTPIDAGTGTDTGIWAPSLRYHAQTKTFYLASTARYAYTAEYRLFPRSFYVTTQDIFADNWSDPIYFDALGYDTDLFWDTNGDVYATWSGNNNAVDKIYSIYQNKIDIATGTSLTDAQLIFHGTLPDNSSARPEGPHVYLINSTYYLLIAEGGSGPQHRSTIQRGPSPSGPWENNPNNPILFNGANLSLPVQDTGHSDIVQAPDGSWWGVALGVRPQGGDFNHQQLGRETFLFPVTWEDGWPVFNGGQPISEHIEGVLEDKSPLATDNPALLLRKQTSYEETFETLLDFAPRSNLTEAGVTIFYSDLLHNDIAVVGDGNGGRQIITRTNVQAMQVGPWALTYTNSTITTVNHIPLTTQTGPVKFRIIGNSTSYSLGYAEGSSADFIFPVTIDSVLLSVPPVGGFFFKGAAFGVYNTGNGKPSLAPADFEYWKQTPVL</sequence>
<dbReference type="InterPro" id="IPR041542">
    <property type="entry name" value="GH43_C2"/>
</dbReference>
<dbReference type="Pfam" id="PF04616">
    <property type="entry name" value="Glyco_hydro_43"/>
    <property type="match status" value="1"/>
</dbReference>
<dbReference type="SUPFAM" id="SSF49899">
    <property type="entry name" value="Concanavalin A-like lectins/glucanases"/>
    <property type="match status" value="1"/>
</dbReference>
<dbReference type="CDD" id="cd18617">
    <property type="entry name" value="GH43_XynB-like"/>
    <property type="match status" value="1"/>
</dbReference>
<dbReference type="PANTHER" id="PTHR42812">
    <property type="entry name" value="BETA-XYLOSIDASE"/>
    <property type="match status" value="1"/>
</dbReference>
<dbReference type="AlphaFoldDB" id="A0A8H6U0B1"/>
<comment type="caution">
    <text evidence="6">The sequence shown here is derived from an EMBL/GenBank/DDBJ whole genome shotgun (WGS) entry which is preliminary data.</text>
</comment>
<dbReference type="Gene3D" id="2.115.10.20">
    <property type="entry name" value="Glycosyl hydrolase domain, family 43"/>
    <property type="match status" value="1"/>
</dbReference>
<dbReference type="EMBL" id="JACAZI010000034">
    <property type="protein sequence ID" value="KAF7328798.1"/>
    <property type="molecule type" value="Genomic_DNA"/>
</dbReference>
<evidence type="ECO:0000256" key="2">
    <source>
        <dbReference type="ARBA" id="ARBA00022801"/>
    </source>
</evidence>
<dbReference type="OrthoDB" id="2139957at2759"/>
<dbReference type="InterPro" id="IPR013320">
    <property type="entry name" value="ConA-like_dom_sf"/>
</dbReference>
<dbReference type="InterPro" id="IPR051795">
    <property type="entry name" value="Glycosyl_Hydrlase_43"/>
</dbReference>
<dbReference type="InterPro" id="IPR023296">
    <property type="entry name" value="Glyco_hydro_beta-prop_sf"/>
</dbReference>
<dbReference type="InterPro" id="IPR006710">
    <property type="entry name" value="Glyco_hydro_43"/>
</dbReference>
<keyword evidence="7" id="KW-1185">Reference proteome</keyword>
<protein>
    <submittedName>
        <fullName evidence="6">Non-reducing end alpha-L-arabinofuranosidase BoGH43B</fullName>
    </submittedName>
</protein>
<dbReference type="Pfam" id="PF17851">
    <property type="entry name" value="GH43_C2"/>
    <property type="match status" value="1"/>
</dbReference>
<dbReference type="PANTHER" id="PTHR42812:SF16">
    <property type="entry name" value="HYDROLASE, PUTATIVE (AFU_ORTHOLOGUE AFUA_7G06110)-RELATED"/>
    <property type="match status" value="1"/>
</dbReference>
<reference evidence="6" key="1">
    <citation type="submission" date="2020-05" db="EMBL/GenBank/DDBJ databases">
        <title>Mycena genomes resolve the evolution of fungal bioluminescence.</title>
        <authorList>
            <person name="Tsai I.J."/>
        </authorList>
    </citation>
    <scope>NUCLEOTIDE SEQUENCE</scope>
    <source>
        <strain evidence="6">CCC161011</strain>
    </source>
</reference>
<proteinExistence type="inferred from homology"/>
<dbReference type="Proteomes" id="UP000620124">
    <property type="component" value="Unassembled WGS sequence"/>
</dbReference>
<keyword evidence="2 4" id="KW-0378">Hydrolase</keyword>
<evidence type="ECO:0000313" key="6">
    <source>
        <dbReference type="EMBL" id="KAF7328798.1"/>
    </source>
</evidence>